<dbReference type="Proteomes" id="UP000694924">
    <property type="component" value="Unplaced"/>
</dbReference>
<feature type="compositionally biased region" description="Basic and acidic residues" evidence="1">
    <location>
        <begin position="131"/>
        <end position="141"/>
    </location>
</feature>
<dbReference type="RefSeq" id="XP_015178327.1">
    <property type="nucleotide sequence ID" value="XM_015322841.1"/>
</dbReference>
<keyword evidence="2" id="KW-1185">Reference proteome</keyword>
<sequence length="163" mass="19026">MAIQEMYLIESSRFEMNFNNEKTGTSPLEKHLKFLKDIPPIMNSWNHCNLESEEIIQKGHVEDYYNEAVLSKSKNTDADILMKYLSTKVLEMDDDWVFLNKILTFLKTLDNVDKCVFRKLVYKCMQTVEKSTGKEKEKCDEGSEPISNPMKNEKSDEPVEKVN</sequence>
<accession>A0ABM1IDP0</accession>
<evidence type="ECO:0000256" key="1">
    <source>
        <dbReference type="SAM" id="MobiDB-lite"/>
    </source>
</evidence>
<gene>
    <name evidence="3" type="primary">LOC107067389</name>
</gene>
<proteinExistence type="predicted"/>
<feature type="compositionally biased region" description="Basic and acidic residues" evidence="1">
    <location>
        <begin position="151"/>
        <end position="163"/>
    </location>
</feature>
<evidence type="ECO:0000313" key="2">
    <source>
        <dbReference type="Proteomes" id="UP000694924"/>
    </source>
</evidence>
<reference evidence="3" key="1">
    <citation type="submission" date="2025-08" db="UniProtKB">
        <authorList>
            <consortium name="RefSeq"/>
        </authorList>
    </citation>
    <scope>IDENTIFICATION</scope>
    <source>
        <tissue evidence="3">Whole body</tissue>
    </source>
</reference>
<organism evidence="2 3">
    <name type="scientific">Polistes dominula</name>
    <name type="common">European paper wasp</name>
    <name type="synonym">Vespa dominula</name>
    <dbReference type="NCBI Taxonomy" id="743375"/>
    <lineage>
        <taxon>Eukaryota</taxon>
        <taxon>Metazoa</taxon>
        <taxon>Ecdysozoa</taxon>
        <taxon>Arthropoda</taxon>
        <taxon>Hexapoda</taxon>
        <taxon>Insecta</taxon>
        <taxon>Pterygota</taxon>
        <taxon>Neoptera</taxon>
        <taxon>Endopterygota</taxon>
        <taxon>Hymenoptera</taxon>
        <taxon>Apocrita</taxon>
        <taxon>Aculeata</taxon>
        <taxon>Vespoidea</taxon>
        <taxon>Vespidae</taxon>
        <taxon>Polistinae</taxon>
        <taxon>Polistini</taxon>
        <taxon>Polistes</taxon>
    </lineage>
</organism>
<protein>
    <submittedName>
        <fullName evidence="3">Uncharacterized protein LOC107067389</fullName>
    </submittedName>
</protein>
<evidence type="ECO:0000313" key="3">
    <source>
        <dbReference type="RefSeq" id="XP_015178327.1"/>
    </source>
</evidence>
<feature type="region of interest" description="Disordered" evidence="1">
    <location>
        <begin position="130"/>
        <end position="163"/>
    </location>
</feature>
<name>A0ABM1IDP0_POLDO</name>
<dbReference type="GeneID" id="107067389"/>